<feature type="transmembrane region" description="Helical" evidence="9">
    <location>
        <begin position="476"/>
        <end position="496"/>
    </location>
</feature>
<dbReference type="InterPro" id="IPR022646">
    <property type="entry name" value="SecD/SecF_CS"/>
</dbReference>
<evidence type="ECO:0000256" key="7">
    <source>
        <dbReference type="ARBA" id="ARBA00023010"/>
    </source>
</evidence>
<keyword evidence="5 9" id="KW-0653">Protein transport</keyword>
<evidence type="ECO:0000256" key="6">
    <source>
        <dbReference type="ARBA" id="ARBA00022989"/>
    </source>
</evidence>
<evidence type="ECO:0000256" key="4">
    <source>
        <dbReference type="ARBA" id="ARBA00022692"/>
    </source>
</evidence>
<reference evidence="16 17" key="1">
    <citation type="submission" date="2019-11" db="EMBL/GenBank/DDBJ databases">
        <title>First report of rice panicle blight caused by Xanthomonas sp. in Iran.</title>
        <authorList>
            <person name="Mirghasempour S.A."/>
            <person name="Huang S."/>
            <person name="Brady C.L."/>
            <person name="Studholme D.J."/>
        </authorList>
    </citation>
    <scope>NUCLEOTIDE SEQUENCE [LARGE SCALE GENOMIC DNA]</scope>
    <source>
        <strain evidence="14 17">ASD011</strain>
        <strain evidence="16">SAM114</strain>
    </source>
</reference>
<feature type="domain" description="SecDF P1 head subdomain" evidence="13">
    <location>
        <begin position="301"/>
        <end position="430"/>
    </location>
</feature>
<dbReference type="AlphaFoldDB" id="A0A6N7QCP1"/>
<evidence type="ECO:0000313" key="16">
    <source>
        <dbReference type="Proteomes" id="UP000437931"/>
    </source>
</evidence>
<dbReference type="InterPro" id="IPR005791">
    <property type="entry name" value="SecD"/>
</dbReference>
<dbReference type="GO" id="GO:0065002">
    <property type="term" value="P:intracellular protein transmembrane transport"/>
    <property type="evidence" value="ECO:0007669"/>
    <property type="project" value="UniProtKB-UniRule"/>
</dbReference>
<keyword evidence="2 9" id="KW-0813">Transport</keyword>
<dbReference type="Pfam" id="PF21760">
    <property type="entry name" value="SecD_1st"/>
    <property type="match status" value="1"/>
</dbReference>
<sequence length="614" mass="65909">MLEFPRWKYVLILIVLALSALYALPNVYQKDPSVQITASRGGKIDDALRERVLADLKTAGITPKLVDKEGDSLMVRLPNLQAQTRANDVLRQQVGENYTVALNLASTVPDWLSRLGGKPMVLGLDLVGGVHFALQVDQKAALEKRLDTFAEDIRTTLRDNRLAYRSVERRPDNSIQVSLGEGVDASAARAAIAKAQPTLSYAVSGQTIAVTVPEAELKQIAAGAIEQNLTTLRNRVNQLGVAEPIIQRQGDDRIVVELPGVQDTAEAKRMIGATATLEFRGVVDGNAEDAVRSGNIPPDAKVYRLRDSGAPVLLSKRVLVSGDQMVNATVSTDQNGMPAVAVTLNNAAGQRMFDYTSANTGKLMSVVYIERIPTVTMVDGKEVRSVRVNEEALAPTRIAGVFGKNFQTTGLEKTEAENLAKLLRAGSLAAPMDFVEEYVIGPSLGAENVERGITAVVYAFLFTLVFFSVYYRMFGLITSVALLMNLLIVVSVMSLFGATMTLPGFAGLALSVGLSVDANVLINERIREELRLGVPPKSAIAAGYEKAGGTILDANLTGLIVGVALYAFGTGPLKGFALTMIIGIFASMFTAITVSRALAVLIYGRRKKIKSVAI</sequence>
<dbReference type="NCBIfam" id="TIGR00916">
    <property type="entry name" value="2A0604s01"/>
    <property type="match status" value="1"/>
</dbReference>
<dbReference type="GO" id="GO:0005886">
    <property type="term" value="C:plasma membrane"/>
    <property type="evidence" value="ECO:0007669"/>
    <property type="project" value="UniProtKB-SubCell"/>
</dbReference>
<feature type="domain" description="SecD export protein N-terminal TM" evidence="11">
    <location>
        <begin position="3"/>
        <end position="102"/>
    </location>
</feature>
<dbReference type="Pfam" id="PF13721">
    <property type="entry name" value="SecD-TM1"/>
    <property type="match status" value="1"/>
</dbReference>
<comment type="similarity">
    <text evidence="9">Belongs to the SecD/SecF family. SecD subfamily.</text>
</comment>
<dbReference type="PANTHER" id="PTHR30081:SF1">
    <property type="entry name" value="PROTEIN TRANSLOCASE SUBUNIT SECD"/>
    <property type="match status" value="1"/>
</dbReference>
<reference evidence="15" key="2">
    <citation type="journal article" date="2020" name="Plant Dis.">
        <title>A Grain Rot of Rice in Iran Caused by a Xanthomonas Strain Closely Related to X. sacchari.</title>
        <authorList>
            <person name="Mirghasempour S.A."/>
            <person name="Huang S."/>
            <person name="Studholme D.J."/>
            <person name="Brady C.L."/>
        </authorList>
    </citation>
    <scope>NUCLEOTIDE SEQUENCE</scope>
    <source>
        <strain evidence="15">SAM114</strain>
    </source>
</reference>
<dbReference type="SUPFAM" id="SSF82866">
    <property type="entry name" value="Multidrug efflux transporter AcrB transmembrane domain"/>
    <property type="match status" value="1"/>
</dbReference>
<keyword evidence="7 9" id="KW-0811">Translocation</keyword>
<name>A0A6N7QCP1_9XANT</name>
<keyword evidence="4 9" id="KW-0812">Transmembrane</keyword>
<feature type="domain" description="Protein translocase subunit SecDF P1" evidence="12">
    <location>
        <begin position="225"/>
        <end position="282"/>
    </location>
</feature>
<evidence type="ECO:0000256" key="3">
    <source>
        <dbReference type="ARBA" id="ARBA00022475"/>
    </source>
</evidence>
<dbReference type="Gene3D" id="3.30.1360.200">
    <property type="match status" value="1"/>
</dbReference>
<feature type="transmembrane region" description="Helical" evidence="9">
    <location>
        <begin position="551"/>
        <end position="569"/>
    </location>
</feature>
<comment type="caution">
    <text evidence="9">Lacks conserved residue(s) required for the propagation of feature annotation.</text>
</comment>
<protein>
    <recommendedName>
        <fullName evidence="9">Protein translocase subunit SecD</fullName>
    </recommendedName>
</protein>
<feature type="transmembrane region" description="Helical" evidence="9">
    <location>
        <begin position="452"/>
        <end position="471"/>
    </location>
</feature>
<dbReference type="HAMAP" id="MF_01463_B">
    <property type="entry name" value="SecD_B"/>
    <property type="match status" value="1"/>
</dbReference>
<evidence type="ECO:0000256" key="9">
    <source>
        <dbReference type="HAMAP-Rule" id="MF_01463"/>
    </source>
</evidence>
<dbReference type="Pfam" id="PF22599">
    <property type="entry name" value="SecDF_P1_head"/>
    <property type="match status" value="1"/>
</dbReference>
<dbReference type="Proteomes" id="UP000437931">
    <property type="component" value="Unassembled WGS sequence"/>
</dbReference>
<comment type="caution">
    <text evidence="14">The sequence shown here is derived from an EMBL/GenBank/DDBJ whole genome shotgun (WGS) entry which is preliminary data.</text>
</comment>
<dbReference type="InterPro" id="IPR048634">
    <property type="entry name" value="SecD_SecF_C"/>
</dbReference>
<feature type="transmembrane region" description="Helical" evidence="9">
    <location>
        <begin position="575"/>
        <end position="603"/>
    </location>
</feature>
<dbReference type="Proteomes" id="UP000439314">
    <property type="component" value="Unassembled WGS sequence"/>
</dbReference>
<evidence type="ECO:0000313" key="17">
    <source>
        <dbReference type="Proteomes" id="UP000439314"/>
    </source>
</evidence>
<accession>A0A6N7QCP1</accession>
<dbReference type="NCBIfam" id="TIGR01129">
    <property type="entry name" value="secD"/>
    <property type="match status" value="1"/>
</dbReference>
<evidence type="ECO:0000256" key="8">
    <source>
        <dbReference type="ARBA" id="ARBA00023136"/>
    </source>
</evidence>
<evidence type="ECO:0000313" key="15">
    <source>
        <dbReference type="EMBL" id="MRH76319.1"/>
    </source>
</evidence>
<dbReference type="Gene3D" id="1.20.1640.10">
    <property type="entry name" value="Multidrug efflux transporter AcrB transmembrane domain"/>
    <property type="match status" value="1"/>
</dbReference>
<evidence type="ECO:0000259" key="11">
    <source>
        <dbReference type="Pfam" id="PF13721"/>
    </source>
</evidence>
<evidence type="ECO:0000259" key="13">
    <source>
        <dbReference type="Pfam" id="PF22599"/>
    </source>
</evidence>
<dbReference type="RefSeq" id="WP_017914289.1">
    <property type="nucleotide sequence ID" value="NZ_CP132342.1"/>
</dbReference>
<dbReference type="GO" id="GO:0015450">
    <property type="term" value="F:protein-transporting ATPase activity"/>
    <property type="evidence" value="ECO:0007669"/>
    <property type="project" value="InterPro"/>
</dbReference>
<dbReference type="Gene3D" id="3.30.70.260">
    <property type="match status" value="1"/>
</dbReference>
<dbReference type="Pfam" id="PF02355">
    <property type="entry name" value="SecD_SecF_C"/>
    <property type="match status" value="1"/>
</dbReference>
<dbReference type="Pfam" id="PF07549">
    <property type="entry name" value="Sec_GG"/>
    <property type="match status" value="1"/>
</dbReference>
<dbReference type="EMBL" id="WJPM01000017">
    <property type="protein sequence ID" value="MRH76319.1"/>
    <property type="molecule type" value="Genomic_DNA"/>
</dbReference>
<comment type="function">
    <text evidence="9">Part of the Sec protein translocase complex. Interacts with the SecYEG preprotein conducting channel. SecDF uses the proton motive force (PMF) to complete protein translocation after the ATP-dependent function of SecA.</text>
</comment>
<evidence type="ECO:0000256" key="5">
    <source>
        <dbReference type="ARBA" id="ARBA00022927"/>
    </source>
</evidence>
<dbReference type="GO" id="GO:0043952">
    <property type="term" value="P:protein transport by the Sec complex"/>
    <property type="evidence" value="ECO:0007669"/>
    <property type="project" value="UniProtKB-UniRule"/>
</dbReference>
<dbReference type="GO" id="GO:0006605">
    <property type="term" value="P:protein targeting"/>
    <property type="evidence" value="ECO:0007669"/>
    <property type="project" value="UniProtKB-UniRule"/>
</dbReference>
<evidence type="ECO:0000256" key="1">
    <source>
        <dbReference type="ARBA" id="ARBA00004651"/>
    </source>
</evidence>
<dbReference type="InterPro" id="IPR022813">
    <property type="entry name" value="SecD/SecF_arch_bac"/>
</dbReference>
<feature type="transmembrane region" description="Helical" evidence="9">
    <location>
        <begin position="502"/>
        <end position="522"/>
    </location>
</feature>
<dbReference type="Gene3D" id="3.30.70.3400">
    <property type="match status" value="2"/>
</dbReference>
<keyword evidence="16" id="KW-1185">Reference proteome</keyword>
<dbReference type="PANTHER" id="PTHR30081">
    <property type="entry name" value="PROTEIN-EXPORT MEMBRANE PROTEIN SEC"/>
    <property type="match status" value="1"/>
</dbReference>
<dbReference type="EMBL" id="WJPN01000017">
    <property type="protein sequence ID" value="MRH02079.1"/>
    <property type="molecule type" value="Genomic_DNA"/>
</dbReference>
<dbReference type="InterPro" id="IPR054384">
    <property type="entry name" value="SecDF_P1_head"/>
</dbReference>
<comment type="subunit">
    <text evidence="9">Forms a complex with SecF. Part of the essential Sec protein translocation apparatus which comprises SecA, SecYEG and auxiliary proteins SecDF-YajC and YidC.</text>
</comment>
<feature type="domain" description="Protein export membrane protein SecD/SecF C-terminal" evidence="10">
    <location>
        <begin position="435"/>
        <end position="602"/>
    </location>
</feature>
<dbReference type="FunFam" id="1.20.1640.10:FF:000004">
    <property type="entry name" value="Protein translocase subunit SecD"/>
    <property type="match status" value="1"/>
</dbReference>
<evidence type="ECO:0000259" key="10">
    <source>
        <dbReference type="Pfam" id="PF02355"/>
    </source>
</evidence>
<gene>
    <name evidence="9 14" type="primary">secD</name>
    <name evidence="14" type="ORF">GIY21_17420</name>
    <name evidence="15" type="ORF">GIY22_16970</name>
</gene>
<dbReference type="InterPro" id="IPR055344">
    <property type="entry name" value="SecD_SecF_C_bact"/>
</dbReference>
<evidence type="ECO:0000259" key="12">
    <source>
        <dbReference type="Pfam" id="PF21760"/>
    </source>
</evidence>
<dbReference type="InterPro" id="IPR001036">
    <property type="entry name" value="Acrflvin-R"/>
</dbReference>
<keyword evidence="6 9" id="KW-1133">Transmembrane helix</keyword>
<keyword evidence="3 9" id="KW-1003">Cell membrane</keyword>
<dbReference type="InterPro" id="IPR048631">
    <property type="entry name" value="SecD_1st"/>
</dbReference>
<keyword evidence="8 9" id="KW-0472">Membrane</keyword>
<dbReference type="FunFam" id="3.30.70.3400:FF:000003">
    <property type="entry name" value="Preprotein translocase subunit SecD"/>
    <property type="match status" value="1"/>
</dbReference>
<proteinExistence type="inferred from homology"/>
<evidence type="ECO:0000256" key="2">
    <source>
        <dbReference type="ARBA" id="ARBA00022448"/>
    </source>
</evidence>
<dbReference type="PRINTS" id="PR00702">
    <property type="entry name" value="ACRIFLAVINRP"/>
</dbReference>
<organism evidence="14 17">
    <name type="scientific">Xanthomonas sontii</name>
    <dbReference type="NCBI Taxonomy" id="2650745"/>
    <lineage>
        <taxon>Bacteria</taxon>
        <taxon>Pseudomonadati</taxon>
        <taxon>Pseudomonadota</taxon>
        <taxon>Gammaproteobacteria</taxon>
        <taxon>Lysobacterales</taxon>
        <taxon>Lysobacteraceae</taxon>
        <taxon>Xanthomonas</taxon>
    </lineage>
</organism>
<dbReference type="InterPro" id="IPR027398">
    <property type="entry name" value="SecD-TM"/>
</dbReference>
<evidence type="ECO:0000313" key="14">
    <source>
        <dbReference type="EMBL" id="MRH02079.1"/>
    </source>
</evidence>
<comment type="subcellular location">
    <subcellularLocation>
        <location evidence="1 9">Cell membrane</location>
        <topology evidence="1 9">Multi-pass membrane protein</topology>
    </subcellularLocation>
</comment>